<protein>
    <submittedName>
        <fullName evidence="7">Leptin receptor overlapping transcript-like 1</fullName>
    </submittedName>
</protein>
<dbReference type="GO" id="GO:0005768">
    <property type="term" value="C:endosome"/>
    <property type="evidence" value="ECO:0007669"/>
    <property type="project" value="TreeGrafter"/>
</dbReference>
<dbReference type="GO" id="GO:0032511">
    <property type="term" value="P:late endosome to vacuole transport via multivesicular body sorting pathway"/>
    <property type="evidence" value="ECO:0007669"/>
    <property type="project" value="TreeGrafter"/>
</dbReference>
<evidence type="ECO:0000256" key="5">
    <source>
        <dbReference type="ARBA" id="ARBA00023136"/>
    </source>
</evidence>
<dbReference type="InterPro" id="IPR007262">
    <property type="entry name" value="Vps55/LEPROT"/>
</dbReference>
<dbReference type="PANTHER" id="PTHR12050:SF0">
    <property type="entry name" value="RH04491P"/>
    <property type="match status" value="1"/>
</dbReference>
<keyword evidence="3 6" id="KW-0812">Transmembrane</keyword>
<dbReference type="PANTHER" id="PTHR12050">
    <property type="entry name" value="LEPTIN RECEPTOR-RELATED"/>
    <property type="match status" value="1"/>
</dbReference>
<dbReference type="OMA" id="RSHVDMT"/>
<dbReference type="Pfam" id="PF04133">
    <property type="entry name" value="Vps55"/>
    <property type="match status" value="1"/>
</dbReference>
<keyword evidence="5 6" id="KW-0472">Membrane</keyword>
<keyword evidence="7" id="KW-0675">Receptor</keyword>
<dbReference type="EMBL" id="HAAD01005425">
    <property type="protein sequence ID" value="CDG71657.1"/>
    <property type="molecule type" value="mRNA"/>
</dbReference>
<proteinExistence type="evidence at transcript level"/>
<feature type="transmembrane region" description="Helical" evidence="6">
    <location>
        <begin position="6"/>
        <end position="25"/>
    </location>
</feature>
<evidence type="ECO:0000313" key="7">
    <source>
        <dbReference type="EMBL" id="CDG71657.1"/>
    </source>
</evidence>
<feature type="transmembrane region" description="Helical" evidence="6">
    <location>
        <begin position="76"/>
        <end position="96"/>
    </location>
</feature>
<comment type="similarity">
    <text evidence="2">Belongs to the OB-RGRP/VPS55 family.</text>
</comment>
<evidence type="ECO:0000256" key="2">
    <source>
        <dbReference type="ARBA" id="ARBA00005645"/>
    </source>
</evidence>
<evidence type="ECO:0000256" key="6">
    <source>
        <dbReference type="SAM" id="Phobius"/>
    </source>
</evidence>
<dbReference type="OrthoDB" id="14246at2759"/>
<accession>T2MIC9</accession>
<sequence>MGTLGAIIGMSFLCAIGILLLVLGCSLDKFKTEKGSWWIMFNLFFYVLVPIPALIVRRLGADFSSFSGSSNLVVELALFFTSGIVVSAFGLPVVLARAGIIKYGAMGLVMTGNLFIFLTILLFFTAFQPEDDFGF</sequence>
<keyword evidence="4 6" id="KW-1133">Transmembrane helix</keyword>
<reference evidence="7" key="1">
    <citation type="journal article" date="2013" name="Genome Biol. Evol.">
        <title>Punctuated emergences of genetic and phenotypic innovations in eumetazoan, bilaterian, euteleostome, and hominidae ancestors.</title>
        <authorList>
            <person name="Wenger Y."/>
            <person name="Galliot B."/>
        </authorList>
    </citation>
    <scope>NUCLEOTIDE SEQUENCE</scope>
    <source>
        <tissue evidence="7">Whole animals</tissue>
    </source>
</reference>
<organism evidence="7">
    <name type="scientific">Hydra vulgaris</name>
    <name type="common">Hydra</name>
    <name type="synonym">Hydra attenuata</name>
    <dbReference type="NCBI Taxonomy" id="6087"/>
    <lineage>
        <taxon>Eukaryota</taxon>
        <taxon>Metazoa</taxon>
        <taxon>Cnidaria</taxon>
        <taxon>Hydrozoa</taxon>
        <taxon>Hydroidolina</taxon>
        <taxon>Anthoathecata</taxon>
        <taxon>Aplanulata</taxon>
        <taxon>Hydridae</taxon>
        <taxon>Hydra</taxon>
    </lineage>
</organism>
<gene>
    <name evidence="7" type="primary">LEPROTL1</name>
</gene>
<dbReference type="GO" id="GO:0016020">
    <property type="term" value="C:membrane"/>
    <property type="evidence" value="ECO:0007669"/>
    <property type="project" value="UniProtKB-SubCell"/>
</dbReference>
<feature type="transmembrane region" description="Helical" evidence="6">
    <location>
        <begin position="103"/>
        <end position="127"/>
    </location>
</feature>
<dbReference type="AlphaFoldDB" id="T2MIC9"/>
<comment type="subcellular location">
    <subcellularLocation>
        <location evidence="1">Membrane</location>
        <topology evidence="1">Multi-pass membrane protein</topology>
    </subcellularLocation>
</comment>
<name>T2MIC9_HYDVU</name>
<evidence type="ECO:0000256" key="1">
    <source>
        <dbReference type="ARBA" id="ARBA00004141"/>
    </source>
</evidence>
<evidence type="ECO:0000256" key="4">
    <source>
        <dbReference type="ARBA" id="ARBA00022989"/>
    </source>
</evidence>
<evidence type="ECO:0000256" key="3">
    <source>
        <dbReference type="ARBA" id="ARBA00022692"/>
    </source>
</evidence>
<feature type="transmembrane region" description="Helical" evidence="6">
    <location>
        <begin position="37"/>
        <end position="56"/>
    </location>
</feature>